<comment type="caution">
    <text evidence="1">The sequence shown here is derived from an EMBL/GenBank/DDBJ whole genome shotgun (WGS) entry which is preliminary data.</text>
</comment>
<reference evidence="1" key="1">
    <citation type="submission" date="2022-10" db="EMBL/GenBank/DDBJ databases">
        <title>Culturing micro-colonial fungi from biological soil crusts in the Mojave desert and describing Neophaeococcomyces mojavensis, and introducing the new genera and species Taxawa tesnikishii.</title>
        <authorList>
            <person name="Kurbessoian T."/>
            <person name="Stajich J.E."/>
        </authorList>
    </citation>
    <scope>NUCLEOTIDE SEQUENCE</scope>
    <source>
        <strain evidence="1">TK_35</strain>
    </source>
</reference>
<dbReference type="EMBL" id="JAPDRN010000036">
    <property type="protein sequence ID" value="KAJ9634874.1"/>
    <property type="molecule type" value="Genomic_DNA"/>
</dbReference>
<evidence type="ECO:0000313" key="1">
    <source>
        <dbReference type="EMBL" id="KAJ9634874.1"/>
    </source>
</evidence>
<sequence length="77" mass="8596">MAKTKGNHSSRRDEIFVIGAGYAGLATAIELVKVWQDVLPTRGTVESFPRFSGGYTHEEWTVKMMLALEKAQFQGHL</sequence>
<keyword evidence="2" id="KW-1185">Reference proteome</keyword>
<proteinExistence type="predicted"/>
<organism evidence="1 2">
    <name type="scientific">Knufia peltigerae</name>
    <dbReference type="NCBI Taxonomy" id="1002370"/>
    <lineage>
        <taxon>Eukaryota</taxon>
        <taxon>Fungi</taxon>
        <taxon>Dikarya</taxon>
        <taxon>Ascomycota</taxon>
        <taxon>Pezizomycotina</taxon>
        <taxon>Eurotiomycetes</taxon>
        <taxon>Chaetothyriomycetidae</taxon>
        <taxon>Chaetothyriales</taxon>
        <taxon>Trichomeriaceae</taxon>
        <taxon>Knufia</taxon>
    </lineage>
</organism>
<accession>A0AA38Y4D6</accession>
<evidence type="ECO:0000313" key="2">
    <source>
        <dbReference type="Proteomes" id="UP001172681"/>
    </source>
</evidence>
<dbReference type="AlphaFoldDB" id="A0AA38Y4D6"/>
<name>A0AA38Y4D6_9EURO</name>
<dbReference type="Proteomes" id="UP001172681">
    <property type="component" value="Unassembled WGS sequence"/>
</dbReference>
<protein>
    <submittedName>
        <fullName evidence="1">Uncharacterized protein</fullName>
    </submittedName>
</protein>
<gene>
    <name evidence="1" type="ORF">H2204_006108</name>
</gene>